<organism evidence="3 4">
    <name type="scientific">Luedemannella helvata</name>
    <dbReference type="NCBI Taxonomy" id="349315"/>
    <lineage>
        <taxon>Bacteria</taxon>
        <taxon>Bacillati</taxon>
        <taxon>Actinomycetota</taxon>
        <taxon>Actinomycetes</taxon>
        <taxon>Micromonosporales</taxon>
        <taxon>Micromonosporaceae</taxon>
        <taxon>Luedemannella</taxon>
    </lineage>
</organism>
<dbReference type="PANTHER" id="PTHR42879:SF2">
    <property type="entry name" value="3-OXOACYL-[ACYL-CARRIER-PROTEIN] REDUCTASE FABG"/>
    <property type="match status" value="1"/>
</dbReference>
<name>A0ABP4W8P3_9ACTN</name>
<dbReference type="SUPFAM" id="SSF51735">
    <property type="entry name" value="NAD(P)-binding Rossmann-fold domains"/>
    <property type="match status" value="1"/>
</dbReference>
<reference evidence="4" key="1">
    <citation type="journal article" date="2019" name="Int. J. Syst. Evol. Microbiol.">
        <title>The Global Catalogue of Microorganisms (GCM) 10K type strain sequencing project: providing services to taxonomists for standard genome sequencing and annotation.</title>
        <authorList>
            <consortium name="The Broad Institute Genomics Platform"/>
            <consortium name="The Broad Institute Genome Sequencing Center for Infectious Disease"/>
            <person name="Wu L."/>
            <person name="Ma J."/>
        </authorList>
    </citation>
    <scope>NUCLEOTIDE SEQUENCE [LARGE SCALE GENOMIC DNA]</scope>
    <source>
        <strain evidence="4">JCM 13249</strain>
    </source>
</reference>
<dbReference type="PANTHER" id="PTHR42879">
    <property type="entry name" value="3-OXOACYL-(ACYL-CARRIER-PROTEIN) REDUCTASE"/>
    <property type="match status" value="1"/>
</dbReference>
<dbReference type="InterPro" id="IPR036291">
    <property type="entry name" value="NAD(P)-bd_dom_sf"/>
</dbReference>
<dbReference type="EMBL" id="BAAALS010000007">
    <property type="protein sequence ID" value="GAA1748126.1"/>
    <property type="molecule type" value="Genomic_DNA"/>
</dbReference>
<dbReference type="InterPro" id="IPR020904">
    <property type="entry name" value="Sc_DH/Rdtase_CS"/>
</dbReference>
<dbReference type="PRINTS" id="PR00080">
    <property type="entry name" value="SDRFAMILY"/>
</dbReference>
<gene>
    <name evidence="3" type="ORF">GCM10009681_19190</name>
</gene>
<evidence type="ECO:0000313" key="4">
    <source>
        <dbReference type="Proteomes" id="UP001500655"/>
    </source>
</evidence>
<sequence>MSDVSRTALITGAGRGIGRAVALRLAAAGHRVALTARNRDELDETAKLCDGPAIVVPADLTAQGSVDDVFAMVEAEFGPVEILVANAGAGNSAPIARITDLDWQRMLDLNLTAPFRCIRRAVPTMVDAGYGRIVVVASVASKRGEPYIAAYTAAKHGVLGLVRSAAAELARTGVTVNAVCPAYVDTPMTTDTITMIANRTGRSPEEARRLLADKQPIGRLITSEEVADAVWFCVANPGVTGQGINVDGGAIQS</sequence>
<evidence type="ECO:0000256" key="2">
    <source>
        <dbReference type="RuleBase" id="RU000363"/>
    </source>
</evidence>
<comment type="caution">
    <text evidence="3">The sequence shown here is derived from an EMBL/GenBank/DDBJ whole genome shotgun (WGS) entry which is preliminary data.</text>
</comment>
<accession>A0ABP4W8P3</accession>
<protein>
    <submittedName>
        <fullName evidence="3">SDR family NAD(P)-dependent oxidoreductase</fullName>
    </submittedName>
</protein>
<comment type="similarity">
    <text evidence="1 2">Belongs to the short-chain dehydrogenases/reductases (SDR) family.</text>
</comment>
<dbReference type="PRINTS" id="PR00081">
    <property type="entry name" value="GDHRDH"/>
</dbReference>
<dbReference type="Proteomes" id="UP001500655">
    <property type="component" value="Unassembled WGS sequence"/>
</dbReference>
<dbReference type="InterPro" id="IPR002347">
    <property type="entry name" value="SDR_fam"/>
</dbReference>
<keyword evidence="4" id="KW-1185">Reference proteome</keyword>
<evidence type="ECO:0000313" key="3">
    <source>
        <dbReference type="EMBL" id="GAA1748126.1"/>
    </source>
</evidence>
<dbReference type="InterPro" id="IPR050259">
    <property type="entry name" value="SDR"/>
</dbReference>
<dbReference type="Pfam" id="PF00106">
    <property type="entry name" value="adh_short"/>
    <property type="match status" value="1"/>
</dbReference>
<proteinExistence type="inferred from homology"/>
<evidence type="ECO:0000256" key="1">
    <source>
        <dbReference type="ARBA" id="ARBA00006484"/>
    </source>
</evidence>
<dbReference type="CDD" id="cd05233">
    <property type="entry name" value="SDR_c"/>
    <property type="match status" value="1"/>
</dbReference>
<dbReference type="RefSeq" id="WP_344079049.1">
    <property type="nucleotide sequence ID" value="NZ_BAAALS010000007.1"/>
</dbReference>
<dbReference type="Gene3D" id="3.40.50.720">
    <property type="entry name" value="NAD(P)-binding Rossmann-like Domain"/>
    <property type="match status" value="1"/>
</dbReference>
<dbReference type="PROSITE" id="PS00061">
    <property type="entry name" value="ADH_SHORT"/>
    <property type="match status" value="1"/>
</dbReference>